<dbReference type="PROSITE" id="PS51689">
    <property type="entry name" value="SAM_RNA_A_N6_MT"/>
    <property type="match status" value="1"/>
</dbReference>
<comment type="function">
    <text evidence="7">Specifically dimethylates two adjacent adenosines (A1518 and A1519) in the loop of a conserved hairpin near the 3'-end of 16S rRNA in the 30S particle. May play a critical role in biogenesis of 30S subunits.</text>
</comment>
<evidence type="ECO:0000256" key="4">
    <source>
        <dbReference type="ARBA" id="ARBA00022679"/>
    </source>
</evidence>
<dbReference type="EC" id="2.1.1.182" evidence="7"/>
<dbReference type="Gene3D" id="3.40.50.150">
    <property type="entry name" value="Vaccinia Virus protein VP39"/>
    <property type="match status" value="1"/>
</dbReference>
<reference evidence="10 11" key="1">
    <citation type="journal article" date="2016" name="Nat. Commun.">
        <title>Thousands of microbial genomes shed light on interconnected biogeochemical processes in an aquifer system.</title>
        <authorList>
            <person name="Anantharaman K."/>
            <person name="Brown C.T."/>
            <person name="Hug L.A."/>
            <person name="Sharon I."/>
            <person name="Castelle C.J."/>
            <person name="Probst A.J."/>
            <person name="Thomas B.C."/>
            <person name="Singh A."/>
            <person name="Wilkins M.J."/>
            <person name="Karaoz U."/>
            <person name="Brodie E.L."/>
            <person name="Williams K.H."/>
            <person name="Hubbard S.S."/>
            <person name="Banfield J.F."/>
        </authorList>
    </citation>
    <scope>NUCLEOTIDE SEQUENCE [LARGE SCALE GENOMIC DNA]</scope>
</reference>
<dbReference type="InterPro" id="IPR023165">
    <property type="entry name" value="rRNA_Ade_diMease-like_C"/>
</dbReference>
<evidence type="ECO:0000256" key="1">
    <source>
        <dbReference type="ARBA" id="ARBA00022490"/>
    </source>
</evidence>
<dbReference type="PANTHER" id="PTHR11727">
    <property type="entry name" value="DIMETHYLADENOSINE TRANSFERASE"/>
    <property type="match status" value="1"/>
</dbReference>
<feature type="binding site" evidence="7 8">
    <location>
        <position position="99"/>
    </location>
    <ligand>
        <name>S-adenosyl-L-methionine</name>
        <dbReference type="ChEBI" id="CHEBI:59789"/>
    </ligand>
</feature>
<evidence type="ECO:0000256" key="8">
    <source>
        <dbReference type="PROSITE-ProRule" id="PRU01026"/>
    </source>
</evidence>
<sequence length="295" mass="33911">MSPTEIKKLMEKYGIAPKKLFGQNFLISEGILDKIIKSANLSKKDIILEVGPGLGALTFKMASLAKRIIAVEKDRNLVKILQERLTEKNIKNVEIIEEDILKFETINYKLKTKNYSLIANIPYYLTSALIRKFLETENKPQKIILMIQKEVAQRICLPRRSLSGGKRSQQIKMNILALSVQFYADAKILFYVSKENFWPAPKVDSAIIEITPKEKLPDIDEKLFFKIVKAGFSSKRKQLSGNLANNLKLPKDKIEEILKSIGINPKQRAEELMLEKWMDLTNFIWREADLSQNIK</sequence>
<feature type="domain" description="Ribosomal RNA adenine methylase transferase N-terminal" evidence="9">
    <location>
        <begin position="31"/>
        <end position="214"/>
    </location>
</feature>
<dbReference type="NCBIfam" id="TIGR00755">
    <property type="entry name" value="ksgA"/>
    <property type="match status" value="1"/>
</dbReference>
<comment type="similarity">
    <text evidence="7">Belongs to the class I-like SAM-binding methyltransferase superfamily. rRNA adenine N(6)-methyltransferase family. RsmA subfamily.</text>
</comment>
<comment type="subcellular location">
    <subcellularLocation>
        <location evidence="7">Cytoplasm</location>
    </subcellularLocation>
</comment>
<dbReference type="PANTHER" id="PTHR11727:SF7">
    <property type="entry name" value="DIMETHYLADENOSINE TRANSFERASE-RELATED"/>
    <property type="match status" value="1"/>
</dbReference>
<evidence type="ECO:0000256" key="6">
    <source>
        <dbReference type="ARBA" id="ARBA00022884"/>
    </source>
</evidence>
<keyword evidence="1 7" id="KW-0963">Cytoplasm</keyword>
<dbReference type="InterPro" id="IPR011530">
    <property type="entry name" value="rRNA_adenine_dimethylase"/>
</dbReference>
<keyword evidence="3 7" id="KW-0489">Methyltransferase</keyword>
<feature type="binding site" evidence="7 8">
    <location>
        <position position="120"/>
    </location>
    <ligand>
        <name>S-adenosyl-L-methionine</name>
        <dbReference type="ChEBI" id="CHEBI:59789"/>
    </ligand>
</feature>
<dbReference type="InterPro" id="IPR020598">
    <property type="entry name" value="rRNA_Ade_methylase_Trfase_N"/>
</dbReference>
<feature type="binding site" evidence="7 8">
    <location>
        <position position="51"/>
    </location>
    <ligand>
        <name>S-adenosyl-L-methionine</name>
        <dbReference type="ChEBI" id="CHEBI:59789"/>
    </ligand>
</feature>
<evidence type="ECO:0000259" key="9">
    <source>
        <dbReference type="SMART" id="SM00650"/>
    </source>
</evidence>
<feature type="binding site" evidence="7 8">
    <location>
        <position position="72"/>
    </location>
    <ligand>
        <name>S-adenosyl-L-methionine</name>
        <dbReference type="ChEBI" id="CHEBI:59789"/>
    </ligand>
</feature>
<keyword evidence="5 7" id="KW-0949">S-adenosyl-L-methionine</keyword>
<comment type="catalytic activity">
    <reaction evidence="7">
        <text>adenosine(1518)/adenosine(1519) in 16S rRNA + 4 S-adenosyl-L-methionine = N(6)-dimethyladenosine(1518)/N(6)-dimethyladenosine(1519) in 16S rRNA + 4 S-adenosyl-L-homocysteine + 4 H(+)</text>
        <dbReference type="Rhea" id="RHEA:19609"/>
        <dbReference type="Rhea" id="RHEA-COMP:10232"/>
        <dbReference type="Rhea" id="RHEA-COMP:10233"/>
        <dbReference type="ChEBI" id="CHEBI:15378"/>
        <dbReference type="ChEBI" id="CHEBI:57856"/>
        <dbReference type="ChEBI" id="CHEBI:59789"/>
        <dbReference type="ChEBI" id="CHEBI:74411"/>
        <dbReference type="ChEBI" id="CHEBI:74493"/>
        <dbReference type="EC" id="2.1.1.182"/>
    </reaction>
</comment>
<accession>A0A1F5C730</accession>
<evidence type="ECO:0000313" key="10">
    <source>
        <dbReference type="EMBL" id="OGD38660.1"/>
    </source>
</evidence>
<keyword evidence="4 7" id="KW-0808">Transferase</keyword>
<dbReference type="CDD" id="cd02440">
    <property type="entry name" value="AdoMet_MTases"/>
    <property type="match status" value="1"/>
</dbReference>
<dbReference type="AlphaFoldDB" id="A0A1F5C730"/>
<evidence type="ECO:0000313" key="11">
    <source>
        <dbReference type="Proteomes" id="UP000177947"/>
    </source>
</evidence>
<evidence type="ECO:0000256" key="7">
    <source>
        <dbReference type="HAMAP-Rule" id="MF_00607"/>
    </source>
</evidence>
<dbReference type="HAMAP" id="MF_00607">
    <property type="entry name" value="16SrRNA_methyltr_A"/>
    <property type="match status" value="1"/>
</dbReference>
<gene>
    <name evidence="7" type="primary">rsmA</name>
    <name evidence="7" type="synonym">ksgA</name>
    <name evidence="10" type="ORF">A2907_02640</name>
</gene>
<dbReference type="EMBL" id="MEYQ01000037">
    <property type="protein sequence ID" value="OGD38660.1"/>
    <property type="molecule type" value="Genomic_DNA"/>
</dbReference>
<evidence type="ECO:0000256" key="3">
    <source>
        <dbReference type="ARBA" id="ARBA00022603"/>
    </source>
</evidence>
<dbReference type="SUPFAM" id="SSF53335">
    <property type="entry name" value="S-adenosyl-L-methionine-dependent methyltransferases"/>
    <property type="match status" value="1"/>
</dbReference>
<keyword evidence="2 7" id="KW-0698">rRNA processing</keyword>
<name>A0A1F5C730_9BACT</name>
<comment type="caution">
    <text evidence="10">The sequence shown here is derived from an EMBL/GenBank/DDBJ whole genome shotgun (WGS) entry which is preliminary data.</text>
</comment>
<dbReference type="Pfam" id="PF00398">
    <property type="entry name" value="RrnaAD"/>
    <property type="match status" value="1"/>
</dbReference>
<organism evidence="10 11">
    <name type="scientific">Candidatus Azambacteria bacterium RIFCSPLOWO2_01_FULL_37_9</name>
    <dbReference type="NCBI Taxonomy" id="1797297"/>
    <lineage>
        <taxon>Bacteria</taxon>
        <taxon>Candidatus Azamiibacteriota</taxon>
    </lineage>
</organism>
<dbReference type="PROSITE" id="PS01131">
    <property type="entry name" value="RRNA_A_DIMETH"/>
    <property type="match status" value="1"/>
</dbReference>
<keyword evidence="6 7" id="KW-0694">RNA-binding</keyword>
<dbReference type="GO" id="GO:0005829">
    <property type="term" value="C:cytosol"/>
    <property type="evidence" value="ECO:0007669"/>
    <property type="project" value="TreeGrafter"/>
</dbReference>
<dbReference type="InterPro" id="IPR001737">
    <property type="entry name" value="KsgA/Erm"/>
</dbReference>
<proteinExistence type="inferred from homology"/>
<evidence type="ECO:0000256" key="5">
    <source>
        <dbReference type="ARBA" id="ARBA00022691"/>
    </source>
</evidence>
<dbReference type="Gene3D" id="1.10.8.100">
    <property type="entry name" value="Ribosomal RNA adenine dimethylase-like, domain 2"/>
    <property type="match status" value="1"/>
</dbReference>
<feature type="binding site" evidence="7 8">
    <location>
        <position position="24"/>
    </location>
    <ligand>
        <name>S-adenosyl-L-methionine</name>
        <dbReference type="ChEBI" id="CHEBI:59789"/>
    </ligand>
</feature>
<evidence type="ECO:0000256" key="2">
    <source>
        <dbReference type="ARBA" id="ARBA00022552"/>
    </source>
</evidence>
<dbReference type="InterPro" id="IPR029063">
    <property type="entry name" value="SAM-dependent_MTases_sf"/>
</dbReference>
<feature type="binding site" evidence="7 8">
    <location>
        <position position="26"/>
    </location>
    <ligand>
        <name>S-adenosyl-L-methionine</name>
        <dbReference type="ChEBI" id="CHEBI:59789"/>
    </ligand>
</feature>
<dbReference type="GO" id="GO:0003723">
    <property type="term" value="F:RNA binding"/>
    <property type="evidence" value="ECO:0007669"/>
    <property type="project" value="UniProtKB-UniRule"/>
</dbReference>
<dbReference type="Proteomes" id="UP000177947">
    <property type="component" value="Unassembled WGS sequence"/>
</dbReference>
<dbReference type="GO" id="GO:0052908">
    <property type="term" value="F:16S rRNA (adenine(1518)-N(6)/adenine(1519)-N(6))-dimethyltransferase activity"/>
    <property type="evidence" value="ECO:0007669"/>
    <property type="project" value="UniProtKB-EC"/>
</dbReference>
<dbReference type="SMART" id="SM00650">
    <property type="entry name" value="rADc"/>
    <property type="match status" value="1"/>
</dbReference>
<protein>
    <recommendedName>
        <fullName evidence="7">Ribosomal RNA small subunit methyltransferase A</fullName>
        <ecNumber evidence="7">2.1.1.182</ecNumber>
    </recommendedName>
    <alternativeName>
        <fullName evidence="7">16S rRNA (adenine(1518)-N(6)/adenine(1519)-N(6))-dimethyltransferase</fullName>
    </alternativeName>
    <alternativeName>
        <fullName evidence="7">16S rRNA dimethyladenosine transferase</fullName>
    </alternativeName>
    <alternativeName>
        <fullName evidence="7">16S rRNA dimethylase</fullName>
    </alternativeName>
    <alternativeName>
        <fullName evidence="7">S-adenosylmethionine-6-N', N'-adenosyl(rRNA) dimethyltransferase</fullName>
    </alternativeName>
</protein>
<dbReference type="InterPro" id="IPR020596">
    <property type="entry name" value="rRNA_Ade_Mease_Trfase_CS"/>
</dbReference>